<evidence type="ECO:0000313" key="5">
    <source>
        <dbReference type="Proteomes" id="UP000799429"/>
    </source>
</evidence>
<dbReference type="Pfam" id="PF00172">
    <property type="entry name" value="Zn_clus"/>
    <property type="match status" value="1"/>
</dbReference>
<reference evidence="4" key="1">
    <citation type="journal article" date="2020" name="Stud. Mycol.">
        <title>101 Dothideomycetes genomes: a test case for predicting lifestyles and emergence of pathogens.</title>
        <authorList>
            <person name="Haridas S."/>
            <person name="Albert R."/>
            <person name="Binder M."/>
            <person name="Bloem J."/>
            <person name="Labutti K."/>
            <person name="Salamov A."/>
            <person name="Andreopoulos B."/>
            <person name="Baker S."/>
            <person name="Barry K."/>
            <person name="Bills G."/>
            <person name="Bluhm B."/>
            <person name="Cannon C."/>
            <person name="Castanera R."/>
            <person name="Culley D."/>
            <person name="Daum C."/>
            <person name="Ezra D."/>
            <person name="Gonzalez J."/>
            <person name="Henrissat B."/>
            <person name="Kuo A."/>
            <person name="Liang C."/>
            <person name="Lipzen A."/>
            <person name="Lutzoni F."/>
            <person name="Magnuson J."/>
            <person name="Mondo S."/>
            <person name="Nolan M."/>
            <person name="Ohm R."/>
            <person name="Pangilinan J."/>
            <person name="Park H.-J."/>
            <person name="Ramirez L."/>
            <person name="Alfaro M."/>
            <person name="Sun H."/>
            <person name="Tritt A."/>
            <person name="Yoshinaga Y."/>
            <person name="Zwiers L.-H."/>
            <person name="Turgeon B."/>
            <person name="Goodwin S."/>
            <person name="Spatafora J."/>
            <person name="Crous P."/>
            <person name="Grigoriev I."/>
        </authorList>
    </citation>
    <scope>NUCLEOTIDE SEQUENCE</scope>
    <source>
        <strain evidence="4">CBS 101060</strain>
    </source>
</reference>
<dbReference type="GO" id="GO:0009074">
    <property type="term" value="P:aromatic amino acid family catabolic process"/>
    <property type="evidence" value="ECO:0007669"/>
    <property type="project" value="TreeGrafter"/>
</dbReference>
<dbReference type="GO" id="GO:0008270">
    <property type="term" value="F:zinc ion binding"/>
    <property type="evidence" value="ECO:0007669"/>
    <property type="project" value="InterPro"/>
</dbReference>
<dbReference type="InterPro" id="IPR036864">
    <property type="entry name" value="Zn2-C6_fun-type_DNA-bd_sf"/>
</dbReference>
<dbReference type="PROSITE" id="PS00463">
    <property type="entry name" value="ZN2_CY6_FUNGAL_1"/>
    <property type="match status" value="1"/>
</dbReference>
<feature type="compositionally biased region" description="Polar residues" evidence="2">
    <location>
        <begin position="116"/>
        <end position="135"/>
    </location>
</feature>
<organism evidence="4 5">
    <name type="scientific">Patellaria atrata CBS 101060</name>
    <dbReference type="NCBI Taxonomy" id="1346257"/>
    <lineage>
        <taxon>Eukaryota</taxon>
        <taxon>Fungi</taxon>
        <taxon>Dikarya</taxon>
        <taxon>Ascomycota</taxon>
        <taxon>Pezizomycotina</taxon>
        <taxon>Dothideomycetes</taxon>
        <taxon>Dothideomycetes incertae sedis</taxon>
        <taxon>Patellariales</taxon>
        <taxon>Patellariaceae</taxon>
        <taxon>Patellaria</taxon>
    </lineage>
</organism>
<keyword evidence="1" id="KW-0539">Nucleus</keyword>
<feature type="domain" description="Zn(2)-C6 fungal-type" evidence="3">
    <location>
        <begin position="34"/>
        <end position="70"/>
    </location>
</feature>
<sequence>MNDVSMSQTPNNASSSAPPPKQVPSAQHTRTYQACIPCRRRKVRCDLGPVDDPHEPPCKRCKREGKDCFFSATRRKKRPTDAGEELDDGDISDYEARNGRKKIRASVEDGLRLRRSNSSQTEYGNSKDTLPTQPLTPGGSVGRYQPLRRPGSNTHVSHENDEEDQKVNNETAAMLQRSEIYSGHDALNLLYEAAGRNGDFNGLNSSPRHVRNGSNTVQTPGSQGSYASPQTNIYANNYPGQRRSVPEPVIDPAITNGTSLADEAAYESAVKAWTKFRFVRAGWFTAKEAIGYIDYFYTFLSPLTPIVVPDYRHPSKHASLLIEEPMLVVTLLTIASRYMKLPGPGSASRPYAIHEKLWAYLQGMIDRMIWGQEQFGGGLCGAGAQPASDVNPLTRRGLRTLGTIESLMLLTEWHPRALHFPPSDDDDELVTPDIVALAGLNEGSTTEAQDEPKAVGGQRINSWLEPCWRSDRMCWMLLGNAMSLAFEIGVFDEMRAGELAAENPNLSHQKVMTYIRRRDHLRDLILIYVTQTSGRVGLTSMLPRSAQESSFLNRSEEYQAKLRNVNRQRVESLTRDRARLSPIDRVSMTQDTVLFFWMEIAALMEAGNQQMFPNRKETRRLIKTGEYVGLLERFKPLLRHWMMDFKQCKPIPDHMRQILTIEYEYCRVYLNSLALQAVVERCTHSTPMQSHAQPVGGAGGLAPKSDGNAIPLSTLMKVYGDDRQYVQEVIDACRSVLRVVVDGLYPDEYLKHVPVRTAFRIISVAIILLKTFALGATEGEVAISLDLMSRAVEALRTCVVDDVHVANRFAELLDTLTNRIRSRFVRMAATGGTGVSRGASRSPMPAVAIPPMMPPPPHTHQGVAQWASSFQNPQPALGSPAPGNGTGTGTQTPNPALWGISTEIYDPNSNIHIMPPPTFDTNNNSFDTNAQASNQTQGFPGFGVGDGEGYMSDWLALPLDPLMNISSDAPVNQTTYGPDVGGYDLLDVLLNSYDGTT</sequence>
<proteinExistence type="predicted"/>
<dbReference type="CDD" id="cd00067">
    <property type="entry name" value="GAL4"/>
    <property type="match status" value="1"/>
</dbReference>
<evidence type="ECO:0000256" key="2">
    <source>
        <dbReference type="SAM" id="MobiDB-lite"/>
    </source>
</evidence>
<evidence type="ECO:0000313" key="4">
    <source>
        <dbReference type="EMBL" id="KAF2838173.1"/>
    </source>
</evidence>
<dbReference type="Proteomes" id="UP000799429">
    <property type="component" value="Unassembled WGS sequence"/>
</dbReference>
<dbReference type="PROSITE" id="PS50048">
    <property type="entry name" value="ZN2_CY6_FUNGAL_2"/>
    <property type="match status" value="1"/>
</dbReference>
<dbReference type="PANTHER" id="PTHR31644">
    <property type="entry name" value="TRANSCRIPTIONAL ACTIVATOR ARO80-RELATED"/>
    <property type="match status" value="1"/>
</dbReference>
<feature type="region of interest" description="Disordered" evidence="2">
    <location>
        <begin position="202"/>
        <end position="230"/>
    </location>
</feature>
<protein>
    <recommendedName>
        <fullName evidence="3">Zn(2)-C6 fungal-type domain-containing protein</fullName>
    </recommendedName>
</protein>
<feature type="region of interest" description="Disordered" evidence="2">
    <location>
        <begin position="1"/>
        <end position="31"/>
    </location>
</feature>
<comment type="caution">
    <text evidence="4">The sequence shown here is derived from an EMBL/GenBank/DDBJ whole genome shotgun (WGS) entry which is preliminary data.</text>
</comment>
<dbReference type="GO" id="GO:0045944">
    <property type="term" value="P:positive regulation of transcription by RNA polymerase II"/>
    <property type="evidence" value="ECO:0007669"/>
    <property type="project" value="TreeGrafter"/>
</dbReference>
<dbReference type="EMBL" id="MU006097">
    <property type="protein sequence ID" value="KAF2838173.1"/>
    <property type="molecule type" value="Genomic_DNA"/>
</dbReference>
<feature type="region of interest" description="Disordered" evidence="2">
    <location>
        <begin position="106"/>
        <end position="166"/>
    </location>
</feature>
<dbReference type="Gene3D" id="4.10.240.10">
    <property type="entry name" value="Zn(2)-C6 fungal-type DNA-binding domain"/>
    <property type="match status" value="1"/>
</dbReference>
<accession>A0A9P4SAS9</accession>
<gene>
    <name evidence="4" type="ORF">M501DRAFT_857119</name>
</gene>
<dbReference type="GO" id="GO:0000981">
    <property type="term" value="F:DNA-binding transcription factor activity, RNA polymerase II-specific"/>
    <property type="evidence" value="ECO:0007669"/>
    <property type="project" value="InterPro"/>
</dbReference>
<dbReference type="SMART" id="SM00066">
    <property type="entry name" value="GAL4"/>
    <property type="match status" value="1"/>
</dbReference>
<dbReference type="AlphaFoldDB" id="A0A9P4SAS9"/>
<evidence type="ECO:0000259" key="3">
    <source>
        <dbReference type="PROSITE" id="PS50048"/>
    </source>
</evidence>
<feature type="region of interest" description="Disordered" evidence="2">
    <location>
        <begin position="870"/>
        <end position="892"/>
    </location>
</feature>
<name>A0A9P4SAS9_9PEZI</name>
<dbReference type="GO" id="GO:0005634">
    <property type="term" value="C:nucleus"/>
    <property type="evidence" value="ECO:0007669"/>
    <property type="project" value="TreeGrafter"/>
</dbReference>
<keyword evidence="5" id="KW-1185">Reference proteome</keyword>
<dbReference type="SUPFAM" id="SSF57701">
    <property type="entry name" value="Zn2/Cys6 DNA-binding domain"/>
    <property type="match status" value="1"/>
</dbReference>
<dbReference type="OrthoDB" id="2262349at2759"/>
<dbReference type="PANTHER" id="PTHR31644:SF2">
    <property type="entry name" value="TRANSCRIPTIONAL ACTIVATOR ARO80-RELATED"/>
    <property type="match status" value="1"/>
</dbReference>
<evidence type="ECO:0000256" key="1">
    <source>
        <dbReference type="ARBA" id="ARBA00023242"/>
    </source>
</evidence>
<dbReference type="InterPro" id="IPR052780">
    <property type="entry name" value="AAA_Catabolism_Regulators"/>
</dbReference>
<dbReference type="InterPro" id="IPR001138">
    <property type="entry name" value="Zn2Cys6_DnaBD"/>
</dbReference>